<accession>A0AAN1YA77</accession>
<dbReference type="RefSeq" id="WP_261902514.1">
    <property type="nucleotide sequence ID" value="NZ_AP026393.1"/>
</dbReference>
<geneLocation type="plasmid" evidence="1 2">
    <name>pKAM644_1</name>
</geneLocation>
<dbReference type="EMBL" id="AP026408">
    <property type="protein sequence ID" value="BDO15917.1"/>
    <property type="molecule type" value="Genomic_DNA"/>
</dbReference>
<keyword evidence="1" id="KW-0614">Plasmid</keyword>
<name>A0AAN1YA77_9ENTR</name>
<sequence length="93" mass="10690">MEVAEEIEAYAACPAMKKNWHRLRAGLDHNGWGDVSVLATKGTGYMCKCRQCGHEYISYSLAARRQFQYQINRKFALSSMQENKFYSKDNLSS</sequence>
<dbReference type="AlphaFoldDB" id="A0AAN1YA77"/>
<evidence type="ECO:0000313" key="2">
    <source>
        <dbReference type="Proteomes" id="UP001058353"/>
    </source>
</evidence>
<protein>
    <submittedName>
        <fullName evidence="1">Uncharacterized protein</fullName>
    </submittedName>
</protein>
<gene>
    <name evidence="1" type="ORF">KAM644c_49830</name>
</gene>
<dbReference type="Proteomes" id="UP001058353">
    <property type="component" value="Plasmid pKAM644_1"/>
</dbReference>
<proteinExistence type="predicted"/>
<evidence type="ECO:0000313" key="1">
    <source>
        <dbReference type="EMBL" id="BDO15917.1"/>
    </source>
</evidence>
<reference evidence="1" key="1">
    <citation type="submission" date="2022-07" db="EMBL/GenBank/DDBJ databases">
        <title>Complete genome sequence of carbapenem-resistant Klebsiella spp. in Japan.</title>
        <authorList>
            <person name="Maehana S."/>
            <person name="Suzuki M."/>
            <person name="Kitasato H."/>
        </authorList>
    </citation>
    <scope>NUCLEOTIDE SEQUENCE</scope>
    <source>
        <strain evidence="1">KAM644</strain>
        <plasmid evidence="1">pKAM644_1</plasmid>
    </source>
</reference>
<organism evidence="1 2">
    <name type="scientific">Klebsiella quasipneumoniae subsp. quasipneumoniae</name>
    <dbReference type="NCBI Taxonomy" id="1667327"/>
    <lineage>
        <taxon>Bacteria</taxon>
        <taxon>Pseudomonadati</taxon>
        <taxon>Pseudomonadota</taxon>
        <taxon>Gammaproteobacteria</taxon>
        <taxon>Enterobacterales</taxon>
        <taxon>Enterobacteriaceae</taxon>
        <taxon>Klebsiella/Raoultella group</taxon>
        <taxon>Klebsiella</taxon>
        <taxon>Klebsiella pneumoniae complex</taxon>
    </lineage>
</organism>